<organism evidence="1 2">
    <name type="scientific">Microbacterium paraoxydans</name>
    <dbReference type="NCBI Taxonomy" id="199592"/>
    <lineage>
        <taxon>Bacteria</taxon>
        <taxon>Bacillati</taxon>
        <taxon>Actinomycetota</taxon>
        <taxon>Actinomycetes</taxon>
        <taxon>Micrococcales</taxon>
        <taxon>Microbacteriaceae</taxon>
        <taxon>Microbacterium</taxon>
    </lineage>
</organism>
<comment type="caution">
    <text evidence="1">The sequence shown here is derived from an EMBL/GenBank/DDBJ whole genome shotgun (WGS) entry which is preliminary data.</text>
</comment>
<protein>
    <submittedName>
        <fullName evidence="1">Uncharacterized protein</fullName>
    </submittedName>
</protein>
<evidence type="ECO:0000313" key="1">
    <source>
        <dbReference type="EMBL" id="MBS0024704.1"/>
    </source>
</evidence>
<name>A0ABS5IP20_9MICO</name>
<sequence>MPDVEVSEDDLIGVWMATSGTAEFELHEGGGVSAEDWPASMWCDAAPDTGASFPSLTGNWSAGFGDSAFALSLNPPCNAMPALFAFEDAQGSVELWYFAPGVDRDSHPDPEVVFTRSG</sequence>
<evidence type="ECO:0000313" key="2">
    <source>
        <dbReference type="Proteomes" id="UP000678243"/>
    </source>
</evidence>
<accession>A0ABS5IP20</accession>
<gene>
    <name evidence="1" type="ORF">KE274_11340</name>
</gene>
<reference evidence="1 2" key="1">
    <citation type="submission" date="2021-04" db="EMBL/GenBank/DDBJ databases">
        <title>Whole genome analysis of root endophytic bacterium Microbacterium paraoxydans ku-mp colonizing RP-bio226 rice variety.</title>
        <authorList>
            <person name="Ulaganathan K."/>
            <person name="Latha B."/>
        </authorList>
    </citation>
    <scope>NUCLEOTIDE SEQUENCE [LARGE SCALE GENOMIC DNA]</scope>
    <source>
        <strain evidence="2">ku-mp</strain>
    </source>
</reference>
<keyword evidence="2" id="KW-1185">Reference proteome</keyword>
<dbReference type="Proteomes" id="UP000678243">
    <property type="component" value="Unassembled WGS sequence"/>
</dbReference>
<proteinExistence type="predicted"/>
<dbReference type="EMBL" id="JAGTUK010000003">
    <property type="protein sequence ID" value="MBS0024704.1"/>
    <property type="molecule type" value="Genomic_DNA"/>
</dbReference>
<dbReference type="RefSeq" id="WP_211543834.1">
    <property type="nucleotide sequence ID" value="NZ_JAGTUK010000003.1"/>
</dbReference>